<feature type="compositionally biased region" description="Polar residues" evidence="1">
    <location>
        <begin position="637"/>
        <end position="647"/>
    </location>
</feature>
<dbReference type="Pfam" id="PF14438">
    <property type="entry name" value="SM-ATX"/>
    <property type="match status" value="1"/>
</dbReference>
<dbReference type="Gene3D" id="1.25.10.10">
    <property type="entry name" value="Leucine-rich Repeat Variant"/>
    <property type="match status" value="1"/>
</dbReference>
<dbReference type="SUPFAM" id="SSF56112">
    <property type="entry name" value="Protein kinase-like (PK-like)"/>
    <property type="match status" value="1"/>
</dbReference>
<dbReference type="GO" id="GO:0004672">
    <property type="term" value="F:protein kinase activity"/>
    <property type="evidence" value="ECO:0007669"/>
    <property type="project" value="InterPro"/>
</dbReference>
<name>A0A8H6QL38_9EURO</name>
<dbReference type="Gene3D" id="3.30.200.20">
    <property type="entry name" value="Phosphorylase Kinase, domain 1"/>
    <property type="match status" value="1"/>
</dbReference>
<feature type="compositionally biased region" description="Polar residues" evidence="1">
    <location>
        <begin position="529"/>
        <end position="555"/>
    </location>
</feature>
<sequence>MASTVNSVPAASNASGNAVNASSQNPTGRPSLRTTSSKISDGGRRQSGSPFDGGARRSNSQKAWTQATNPITQRSSYSPHNGNMTPKPSISPKPTSRESNTPDQHAHDRLIFLLTSFIGLDATITTRSGERFTGIFSYSSLEPHDSSILLKMVQRPTKQDHQRANGVSDVVSPYLGTAPDHSMSFDVKDVVDIAVSSVSTAEVTAKAPNGASSGFKTDTDISGNFAMRERALKRWEPAADTEVDMSLESTNDTTGWDQFETNARLFGATSSYDENIYTTRIDRSDPSYKQREAEAARIAREIEGTNVDNVHVREERGLVPVDDSGLDEEDKYSGVRRDEKGFPPLVSGQPNKYTPPARRQAAAQPAAQPVATPEASSAVKQTVATPKDGAPAPVQPKETAKTQPMSNAMATTTVAESEQKSVPIKATSSVPSAPKRPAAENASANVEAEVLDHFRQFANSEKLKLQERRRNQASYDRTVKLNELMKFSKNFKLATPVPKDLVPILAKDPLKQEEIIQRAQQQAEEKLSSKTASEVTEQKPTARVSGTVQTTTQPDRPNYPRGRQVYPPTGPQAGPAGRLPHQGMHPGRPGTGMLSHRLADNLQQRKGAAMAPVPTPLPIQEVRIPPSGPAADHPGVSSPNKTQTPTSAVSSKFNVKALEFKPNPAASTFTPGASSSPSQFVRGRSVSRVTSPSVFFGAKKPRPISDRPSINDQFNPIKRMKKESAEQSDKAYNFNGGIPPAYKTLPTWDVAPANEDKTYVQMFKQPGALPSISPQSRSSSTPQVPHQPQLPFQFQQSTPGMPPASGPPHGPHNLHPQQHHGSGPGHFEDHHRMQMSASTSQIFPSPRLQHGYPSPMAPHAQLAFGQPVPQFYVNQGGPQPAHLRHFPGAPQFVNPQTGMGAPMMVQQPSSGPYMGGPQGMTPYAPQMQMYSPNPGHAYPQHAPPPQPHSGYPSPSRGAPMMMHQNSQPGQPPQPVMFMSPGQHGQPVYASQQPGHMPPVRGAVRELSNYHLLETSDIPALKLLGASEQLILLQNKTPWLRFSAMDFLKSAVASAIAKGSSFPYSLGDRVDISDSIWTLHNATKREDGSPCSVFTFDISSNNSRTPLAKNAVHTNIYIVTERVVPLSWHVKRRSLSRETSIWGLYTVASTLKFINEDASSVHGCVRASSIFASESGEWKLGGFDVLSSMNDENAVIYTYGSLVPDAARYTPPEVVKSGWDIIKRHPLAAVDAYGLGILIYEVFNGSFAGGDQVGKTTNIPPSMHQSYKRLCTANPKLRLSPAHFVEQGKKTGGFFQTPLIRLTDDIESLGLKNDAEREEFINELDELSDDFPEEFFKMKVLPELLKSVEFGGGGPKVLSAILKIGTKLSPDEYSSKLTPVIVRLFGNPDRALRVCLLDNLPLMIDNLPQKIVNDKIFPQMTSGFTDVAPVVREQTVKAVLSVVNKLSDRTINGDLLKFLARTANDEQPGIRTNTTICLGKIAKHLGQGSRSKVLIAAFTRSLRDPFVHARNAGLLAMAATIEFFNEEDCAGKVLPAICPSLLDKEKLVRDQANKTLDLYLQRIRNFSSSMADTAIPATASAETPKDAARIGTSNDKSWAGWAISSFTNKLTTANGEIQPTTGTSKLADTEVARSASVPRPTRSSPSTQLDLPKKVLRVEAQPLGRSLSDQPVSSSVTVNGTDDVYEAWGAIDDDDEENALKDDDPFSAPIVTSSPAPKPATIPFDDGGEPDFAGWLAAQSKAKAKKPLPKGLSKPVATSIGSRTSSHTNLSKPKTVVASTKKLDTKPKDEGEDDGWGDAWD</sequence>
<dbReference type="GO" id="GO:0005524">
    <property type="term" value="F:ATP binding"/>
    <property type="evidence" value="ECO:0007669"/>
    <property type="project" value="InterPro"/>
</dbReference>
<dbReference type="Pfam" id="PF06741">
    <property type="entry name" value="LsmAD"/>
    <property type="match status" value="1"/>
</dbReference>
<dbReference type="Gene3D" id="1.10.510.10">
    <property type="entry name" value="Transferase(Phosphotransferase) domain 1"/>
    <property type="match status" value="1"/>
</dbReference>
<feature type="compositionally biased region" description="Polar residues" evidence="1">
    <location>
        <begin position="374"/>
        <end position="384"/>
    </location>
</feature>
<dbReference type="InterPro" id="IPR051177">
    <property type="entry name" value="CIK-Related_Protein"/>
</dbReference>
<dbReference type="GO" id="GO:0006409">
    <property type="term" value="P:tRNA export from nucleus"/>
    <property type="evidence" value="ECO:0007669"/>
    <property type="project" value="TreeGrafter"/>
</dbReference>
<evidence type="ECO:0000313" key="6">
    <source>
        <dbReference type="Proteomes" id="UP000654922"/>
    </source>
</evidence>
<dbReference type="InterPro" id="IPR011009">
    <property type="entry name" value="Kinase-like_dom_sf"/>
</dbReference>
<feature type="compositionally biased region" description="Low complexity" evidence="1">
    <location>
        <begin position="1"/>
        <end position="25"/>
    </location>
</feature>
<feature type="region of interest" description="Disordered" evidence="1">
    <location>
        <begin position="313"/>
        <end position="444"/>
    </location>
</feature>
<dbReference type="PANTHER" id="PTHR12984:SF3">
    <property type="entry name" value="N-TERMINAL KINASE-LIKE PROTEIN"/>
    <property type="match status" value="1"/>
</dbReference>
<feature type="compositionally biased region" description="Low complexity" evidence="1">
    <location>
        <begin position="85"/>
        <end position="94"/>
    </location>
</feature>
<evidence type="ECO:0000313" key="3">
    <source>
        <dbReference type="EMBL" id="KAF7173827.1"/>
    </source>
</evidence>
<feature type="compositionally biased region" description="Polar residues" evidence="1">
    <location>
        <begin position="26"/>
        <end position="39"/>
    </location>
</feature>
<feature type="region of interest" description="Disordered" evidence="1">
    <location>
        <begin position="767"/>
        <end position="830"/>
    </location>
</feature>
<dbReference type="GO" id="GO:0005737">
    <property type="term" value="C:cytoplasm"/>
    <property type="evidence" value="ECO:0007669"/>
    <property type="project" value="TreeGrafter"/>
</dbReference>
<feature type="domain" description="Protein kinase" evidence="2">
    <location>
        <begin position="972"/>
        <end position="1335"/>
    </location>
</feature>
<feature type="region of interest" description="Disordered" evidence="1">
    <location>
        <begin position="931"/>
        <end position="995"/>
    </location>
</feature>
<dbReference type="PANTHER" id="PTHR12984">
    <property type="entry name" value="SCY1-RELATED S/T PROTEIN KINASE-LIKE"/>
    <property type="match status" value="1"/>
</dbReference>
<feature type="compositionally biased region" description="Polar residues" evidence="1">
    <location>
        <begin position="401"/>
        <end position="416"/>
    </location>
</feature>
<feature type="compositionally biased region" description="Low complexity" evidence="1">
    <location>
        <begin position="770"/>
        <end position="796"/>
    </location>
</feature>
<dbReference type="PROSITE" id="PS50011">
    <property type="entry name" value="PROTEIN_KINASE_DOM"/>
    <property type="match status" value="1"/>
</dbReference>
<evidence type="ECO:0000259" key="2">
    <source>
        <dbReference type="PROSITE" id="PS50011"/>
    </source>
</evidence>
<feature type="compositionally biased region" description="Low complexity" evidence="1">
    <location>
        <begin position="354"/>
        <end position="373"/>
    </location>
</feature>
<feature type="compositionally biased region" description="Polar residues" evidence="1">
    <location>
        <begin position="1612"/>
        <end position="1625"/>
    </location>
</feature>
<comment type="caution">
    <text evidence="3">The sequence shown here is derived from an EMBL/GenBank/DDBJ whole genome shotgun (WGS) entry which is preliminary data.</text>
</comment>
<organism evidence="3 6">
    <name type="scientific">Aspergillus felis</name>
    <dbReference type="NCBI Taxonomy" id="1287682"/>
    <lineage>
        <taxon>Eukaryota</taxon>
        <taxon>Fungi</taxon>
        <taxon>Dikarya</taxon>
        <taxon>Ascomycota</taxon>
        <taxon>Pezizomycotina</taxon>
        <taxon>Eurotiomycetes</taxon>
        <taxon>Eurotiomycetidae</taxon>
        <taxon>Eurotiales</taxon>
        <taxon>Aspergillaceae</taxon>
        <taxon>Aspergillus</taxon>
        <taxon>Aspergillus subgen. Fumigati</taxon>
    </lineage>
</organism>
<feature type="region of interest" description="Disordered" evidence="1">
    <location>
        <begin position="518"/>
        <end position="588"/>
    </location>
</feature>
<feature type="region of interest" description="Disordered" evidence="1">
    <location>
        <begin position="624"/>
        <end position="647"/>
    </location>
</feature>
<dbReference type="InterPro" id="IPR011989">
    <property type="entry name" value="ARM-like"/>
</dbReference>
<dbReference type="InterPro" id="IPR009604">
    <property type="entry name" value="LsmAD_domain"/>
</dbReference>
<dbReference type="SUPFAM" id="SSF48371">
    <property type="entry name" value="ARM repeat"/>
    <property type="match status" value="1"/>
</dbReference>
<dbReference type="OrthoDB" id="2275718at2759"/>
<dbReference type="SMART" id="SM01272">
    <property type="entry name" value="LsmAD"/>
    <property type="match status" value="1"/>
</dbReference>
<dbReference type="EMBL" id="JACBAE010001048">
    <property type="protein sequence ID" value="KAF7173827.1"/>
    <property type="molecule type" value="Genomic_DNA"/>
</dbReference>
<dbReference type="EMBL" id="JACBAG010001847">
    <property type="protein sequence ID" value="KAF7180119.1"/>
    <property type="molecule type" value="Genomic_DNA"/>
</dbReference>
<gene>
    <name evidence="3" type="ORF">CNMCM5623_006044</name>
    <name evidence="4" type="ORF">CNMCM7691_009285</name>
</gene>
<reference evidence="3" key="1">
    <citation type="submission" date="2020-06" db="EMBL/GenBank/DDBJ databases">
        <title>Draft genome sequences of strains closely related to Aspergillus parafelis and Aspergillus hiratsukae.</title>
        <authorList>
            <person name="Dos Santos R.A.C."/>
            <person name="Rivero-Menendez O."/>
            <person name="Steenwyk J.L."/>
            <person name="Mead M.E."/>
            <person name="Goldman G.H."/>
            <person name="Alastruey-Izquierdo A."/>
            <person name="Rokas A."/>
        </authorList>
    </citation>
    <scope>NUCLEOTIDE SEQUENCE</scope>
    <source>
        <strain evidence="3">CNM-CM5623</strain>
        <strain evidence="4">CNM-CM7691</strain>
    </source>
</reference>
<evidence type="ECO:0000256" key="1">
    <source>
        <dbReference type="SAM" id="MobiDB-lite"/>
    </source>
</evidence>
<dbReference type="InterPro" id="IPR016024">
    <property type="entry name" value="ARM-type_fold"/>
</dbReference>
<dbReference type="Proteomes" id="UP000641853">
    <property type="component" value="Unassembled WGS sequence"/>
</dbReference>
<feature type="compositionally biased region" description="Pro residues" evidence="1">
    <location>
        <begin position="800"/>
        <end position="810"/>
    </location>
</feature>
<keyword evidence="5" id="KW-1185">Reference proteome</keyword>
<dbReference type="InterPro" id="IPR025852">
    <property type="entry name" value="SM_dom_ATX"/>
</dbReference>
<protein>
    <recommendedName>
        <fullName evidence="2">Protein kinase domain-containing protein</fullName>
    </recommendedName>
</protein>
<feature type="compositionally biased region" description="Polar residues" evidence="1">
    <location>
        <begin position="57"/>
        <end position="84"/>
    </location>
</feature>
<dbReference type="Proteomes" id="UP000654922">
    <property type="component" value="Unassembled WGS sequence"/>
</dbReference>
<feature type="compositionally biased region" description="Basic and acidic residues" evidence="1">
    <location>
        <begin position="331"/>
        <end position="341"/>
    </location>
</feature>
<evidence type="ECO:0000313" key="4">
    <source>
        <dbReference type="EMBL" id="KAF7180119.1"/>
    </source>
</evidence>
<feature type="region of interest" description="Disordered" evidence="1">
    <location>
        <begin position="1694"/>
        <end position="1800"/>
    </location>
</feature>
<proteinExistence type="predicted"/>
<feature type="compositionally biased region" description="Low complexity" evidence="1">
    <location>
        <begin position="1631"/>
        <end position="1646"/>
    </location>
</feature>
<feature type="region of interest" description="Disordered" evidence="1">
    <location>
        <begin position="1612"/>
        <end position="1651"/>
    </location>
</feature>
<feature type="compositionally biased region" description="Acidic residues" evidence="1">
    <location>
        <begin position="1789"/>
        <end position="1800"/>
    </location>
</feature>
<feature type="region of interest" description="Disordered" evidence="1">
    <location>
        <begin position="1"/>
        <end position="103"/>
    </location>
</feature>
<dbReference type="InterPro" id="IPR000719">
    <property type="entry name" value="Prot_kinase_dom"/>
</dbReference>
<feature type="compositionally biased region" description="Polar residues" evidence="1">
    <location>
        <begin position="1758"/>
        <end position="1771"/>
    </location>
</feature>
<evidence type="ECO:0000313" key="5">
    <source>
        <dbReference type="Proteomes" id="UP000641853"/>
    </source>
</evidence>
<accession>A0A8H6QL38</accession>